<accession>A0ACC0E4H2</accession>
<organism evidence="1 2">
    <name type="scientific">Puccinia striiformis f. sp. tritici</name>
    <dbReference type="NCBI Taxonomy" id="168172"/>
    <lineage>
        <taxon>Eukaryota</taxon>
        <taxon>Fungi</taxon>
        <taxon>Dikarya</taxon>
        <taxon>Basidiomycota</taxon>
        <taxon>Pucciniomycotina</taxon>
        <taxon>Pucciniomycetes</taxon>
        <taxon>Pucciniales</taxon>
        <taxon>Pucciniaceae</taxon>
        <taxon>Puccinia</taxon>
    </lineage>
</organism>
<reference evidence="1 2" key="3">
    <citation type="journal article" date="2022" name="Microbiol. Spectr.">
        <title>Folding features and dynamics of 3D genome architecture in plant fungal pathogens.</title>
        <authorList>
            <person name="Xia C."/>
        </authorList>
    </citation>
    <scope>NUCLEOTIDE SEQUENCE [LARGE SCALE GENOMIC DNA]</scope>
    <source>
        <strain evidence="1 2">93-210</strain>
    </source>
</reference>
<protein>
    <submittedName>
        <fullName evidence="1">Uncharacterized protein</fullName>
    </submittedName>
</protein>
<proteinExistence type="predicted"/>
<reference evidence="2" key="2">
    <citation type="journal article" date="2018" name="Mol. Plant Microbe Interact.">
        <title>Genome sequence resources for the wheat stripe rust pathogen (Puccinia striiformis f. sp. tritici) and the barley stripe rust pathogen (Puccinia striiformis f. sp. hordei).</title>
        <authorList>
            <person name="Xia C."/>
            <person name="Wang M."/>
            <person name="Yin C."/>
            <person name="Cornejo O.E."/>
            <person name="Hulbert S.H."/>
            <person name="Chen X."/>
        </authorList>
    </citation>
    <scope>NUCLEOTIDE SEQUENCE [LARGE SCALE GENOMIC DNA]</scope>
    <source>
        <strain evidence="2">93-210</strain>
    </source>
</reference>
<dbReference type="Proteomes" id="UP001060170">
    <property type="component" value="Chromosome 10"/>
</dbReference>
<keyword evidence="2" id="KW-1185">Reference proteome</keyword>
<reference evidence="2" key="1">
    <citation type="journal article" date="2018" name="BMC Genomics">
        <title>Genomic insights into host adaptation between the wheat stripe rust pathogen (Puccinia striiformis f. sp. tritici) and the barley stripe rust pathogen (Puccinia striiformis f. sp. hordei).</title>
        <authorList>
            <person name="Xia C."/>
            <person name="Wang M."/>
            <person name="Yin C."/>
            <person name="Cornejo O.E."/>
            <person name="Hulbert S.H."/>
            <person name="Chen X."/>
        </authorList>
    </citation>
    <scope>NUCLEOTIDE SEQUENCE [LARGE SCALE GENOMIC DNA]</scope>
    <source>
        <strain evidence="2">93-210</strain>
    </source>
</reference>
<name>A0ACC0E4H2_9BASI</name>
<comment type="caution">
    <text evidence="1">The sequence shown here is derived from an EMBL/GenBank/DDBJ whole genome shotgun (WGS) entry which is preliminary data.</text>
</comment>
<dbReference type="EMBL" id="CM045874">
    <property type="protein sequence ID" value="KAI7944517.1"/>
    <property type="molecule type" value="Genomic_DNA"/>
</dbReference>
<evidence type="ECO:0000313" key="1">
    <source>
        <dbReference type="EMBL" id="KAI7944517.1"/>
    </source>
</evidence>
<gene>
    <name evidence="1" type="ORF">MJO28_010212</name>
</gene>
<sequence>MGRNRRDNTSVHLTITTRYLKKSSIIMAMTPSAPPNWIEIKHLLEYKYYIHAGDVSKCLMWVMVAVFPVAIVLHIISAIKRGQRAGFWVVRCDSEGYINENRHVLIHALSALKTTAVCVAVVLMQRDVRTHVHFYAVACQATGFALMHIHNWHRTWASIYSMPPTSLYLNLNQGRGKGVFHRTDRIFPPWLFNLGLIGGSLYGIVLTIVAATVMCTSINRDNSLYETVSRIVDENIILSHNPTPQSKMHLMNNSVIFLRGLEGMKEESHRILRALQYLVCGFVAINIVSVALFWWSLHAIIRCLNGQLETYSRCLRNREEAIQLGMISVCPDVPDDTKMITECIPAPKTEGSIFEGKARTEASYAGTSSSGQQGGSWNSWFPSLKSDDIAADHLLWKSTLMRSIKPEGKGYRARLRSDHAILRRCKTNTIWQAVFITLMSWSYTSMAIALGANAFDVPSRTSITQLGFYVILWSNSIWVVGGTALAVLSARVAFMETSTPSHQKASADVECQATKSFDY</sequence>
<evidence type="ECO:0000313" key="2">
    <source>
        <dbReference type="Proteomes" id="UP001060170"/>
    </source>
</evidence>